<keyword evidence="6" id="KW-1185">Reference proteome</keyword>
<dbReference type="AlphaFoldDB" id="A0A2Z4J8P5"/>
<evidence type="ECO:0000256" key="4">
    <source>
        <dbReference type="SAM" id="SignalP"/>
    </source>
</evidence>
<protein>
    <submittedName>
        <fullName evidence="5">Sugar ABC transporter substrate-binding protein</fullName>
    </submittedName>
</protein>
<dbReference type="EMBL" id="CP030073">
    <property type="protein sequence ID" value="AWW41406.1"/>
    <property type="molecule type" value="Genomic_DNA"/>
</dbReference>
<comment type="similarity">
    <text evidence="1">Belongs to the bacterial solute-binding protein 1 family.</text>
</comment>
<dbReference type="PANTHER" id="PTHR30061:SF50">
    <property type="entry name" value="MALTOSE_MALTODEXTRIN-BINDING PERIPLASMIC PROTEIN"/>
    <property type="match status" value="1"/>
</dbReference>
<dbReference type="InterPro" id="IPR006059">
    <property type="entry name" value="SBP"/>
</dbReference>
<reference evidence="5 6" key="1">
    <citation type="journal article" date="2019" name="Int. J. Syst. Evol. Microbiol.">
        <title>Streptomyces cadmiisoli sp. nov., a novel actinomycete isolated from cadmium-contaminated soil.</title>
        <authorList>
            <person name="Li K."/>
            <person name="Tang X."/>
            <person name="Zhao J."/>
            <person name="Guo Y."/>
            <person name="Tang Y."/>
            <person name="Gao J."/>
        </authorList>
    </citation>
    <scope>NUCLEOTIDE SEQUENCE [LARGE SCALE GENOMIC DNA]</scope>
    <source>
        <strain evidence="5 6">ZFG47</strain>
    </source>
</reference>
<name>A0A2Z4J8P5_9ACTN</name>
<dbReference type="KEGG" id="scad:DN051_35995"/>
<dbReference type="Pfam" id="PF01547">
    <property type="entry name" value="SBP_bac_1"/>
    <property type="match status" value="1"/>
</dbReference>
<proteinExistence type="inferred from homology"/>
<evidence type="ECO:0000256" key="2">
    <source>
        <dbReference type="ARBA" id="ARBA00022448"/>
    </source>
</evidence>
<evidence type="ECO:0000256" key="3">
    <source>
        <dbReference type="ARBA" id="ARBA00022729"/>
    </source>
</evidence>
<dbReference type="GO" id="GO:0042956">
    <property type="term" value="P:maltodextrin transmembrane transport"/>
    <property type="evidence" value="ECO:0007669"/>
    <property type="project" value="TreeGrafter"/>
</dbReference>
<dbReference type="Proteomes" id="UP000249616">
    <property type="component" value="Chromosome"/>
</dbReference>
<keyword evidence="3 4" id="KW-0732">Signal</keyword>
<dbReference type="Gene3D" id="3.40.190.10">
    <property type="entry name" value="Periplasmic binding protein-like II"/>
    <property type="match status" value="2"/>
</dbReference>
<dbReference type="PROSITE" id="PS51257">
    <property type="entry name" value="PROKAR_LIPOPROTEIN"/>
    <property type="match status" value="1"/>
</dbReference>
<dbReference type="SUPFAM" id="SSF53850">
    <property type="entry name" value="Periplasmic binding protein-like II"/>
    <property type="match status" value="1"/>
</dbReference>
<sequence>MKKALLVMLPVAALTLSACGSGGSDSGASNDARGPVTIWYSNNAQEVAWGKKMVAEWNAAHPKEKITAQEIPAGKSSEEVIGAAITAGNAPCLVLNTAPAAVPGFQKQGGLVPLDEFPDGEKYLQERVGGKLSQYASPDGKYYQMPWKSNPVMIFYNKDLFKKAGLDPEKPALAGYDEFLETSRKLVESKAAKAAIWPAPTSEFYQSWFDYYPMFAAQTGKQLVEDGKAQFASPDGLKTAQLWKTMYAEGLAPKETFNGDAFAEGKAAMATVGPWAVSVYGDKVEWGVVPVPTADGTAAKGTFSDEKSIGMYSSCKNRGTAWDVMKFATSKEQDGKLLEATGQMPMRTDLTAAYPSYFASHKDYEVFAEQAEQTVEAPNVPNSVEVWQTFRDAYTKSVIFGKGDLDAALKDAAAKVDELAEGQ</sequence>
<keyword evidence="2" id="KW-0813">Transport</keyword>
<evidence type="ECO:0000313" key="6">
    <source>
        <dbReference type="Proteomes" id="UP000249616"/>
    </source>
</evidence>
<dbReference type="RefSeq" id="WP_053756029.1">
    <property type="nucleotide sequence ID" value="NZ_CP030073.1"/>
</dbReference>
<feature type="chain" id="PRO_5038596388" evidence="4">
    <location>
        <begin position="21"/>
        <end position="423"/>
    </location>
</feature>
<accession>A0A2Z4J8P5</accession>
<dbReference type="GO" id="GO:0055052">
    <property type="term" value="C:ATP-binding cassette (ABC) transporter complex, substrate-binding subunit-containing"/>
    <property type="evidence" value="ECO:0007669"/>
    <property type="project" value="TreeGrafter"/>
</dbReference>
<dbReference type="GO" id="GO:0015768">
    <property type="term" value="P:maltose transport"/>
    <property type="evidence" value="ECO:0007669"/>
    <property type="project" value="TreeGrafter"/>
</dbReference>
<evidence type="ECO:0000313" key="5">
    <source>
        <dbReference type="EMBL" id="AWW41406.1"/>
    </source>
</evidence>
<evidence type="ECO:0000256" key="1">
    <source>
        <dbReference type="ARBA" id="ARBA00008520"/>
    </source>
</evidence>
<dbReference type="GO" id="GO:1901982">
    <property type="term" value="F:maltose binding"/>
    <property type="evidence" value="ECO:0007669"/>
    <property type="project" value="TreeGrafter"/>
</dbReference>
<dbReference type="PANTHER" id="PTHR30061">
    <property type="entry name" value="MALTOSE-BINDING PERIPLASMIC PROTEIN"/>
    <property type="match status" value="1"/>
</dbReference>
<organism evidence="5 6">
    <name type="scientific">Streptomyces cadmiisoli</name>
    <dbReference type="NCBI Taxonomy" id="2184053"/>
    <lineage>
        <taxon>Bacteria</taxon>
        <taxon>Bacillati</taxon>
        <taxon>Actinomycetota</taxon>
        <taxon>Actinomycetes</taxon>
        <taxon>Kitasatosporales</taxon>
        <taxon>Streptomycetaceae</taxon>
        <taxon>Streptomyces</taxon>
        <taxon>Streptomyces aurantiacus group</taxon>
    </lineage>
</organism>
<gene>
    <name evidence="5" type="ORF">DN051_35995</name>
</gene>
<feature type="signal peptide" evidence="4">
    <location>
        <begin position="1"/>
        <end position="20"/>
    </location>
</feature>